<name>A0A920CLN6_9BACL</name>
<sequence length="67" mass="7225">MLGLLILAIGVLVVGLVATIMIGESKSNKKTDPTYFKSTGKNWARLSGIYVGCIVVLAVIMIVVWKM</sequence>
<keyword evidence="1" id="KW-0812">Transmembrane</keyword>
<dbReference type="AlphaFoldDB" id="A0A920CLN6"/>
<dbReference type="RefSeq" id="WP_194232196.1">
    <property type="nucleotide sequence ID" value="NZ_AP025343.1"/>
</dbReference>
<keyword evidence="1" id="KW-0472">Membrane</keyword>
<dbReference type="EMBL" id="BORT01000001">
    <property type="protein sequence ID" value="GIO45281.1"/>
    <property type="molecule type" value="Genomic_DNA"/>
</dbReference>
<keyword evidence="1" id="KW-1133">Transmembrane helix</keyword>
<organism evidence="2 3">
    <name type="scientific">Paenibacillus azoreducens</name>
    <dbReference type="NCBI Taxonomy" id="116718"/>
    <lineage>
        <taxon>Bacteria</taxon>
        <taxon>Bacillati</taxon>
        <taxon>Bacillota</taxon>
        <taxon>Bacilli</taxon>
        <taxon>Bacillales</taxon>
        <taxon>Paenibacillaceae</taxon>
        <taxon>Paenibacillus</taxon>
    </lineage>
</organism>
<gene>
    <name evidence="2" type="ORF">J34TS1_00460</name>
</gene>
<evidence type="ECO:0000313" key="2">
    <source>
        <dbReference type="EMBL" id="GIO45281.1"/>
    </source>
</evidence>
<keyword evidence="3" id="KW-1185">Reference proteome</keyword>
<dbReference type="Proteomes" id="UP000682811">
    <property type="component" value="Unassembled WGS sequence"/>
</dbReference>
<evidence type="ECO:0000313" key="3">
    <source>
        <dbReference type="Proteomes" id="UP000682811"/>
    </source>
</evidence>
<reference evidence="2 3" key="1">
    <citation type="submission" date="2021-03" db="EMBL/GenBank/DDBJ databases">
        <title>Antimicrobial resistance genes in bacteria isolated from Japanese honey, and their potential for conferring macrolide and lincosamide resistance in the American foulbrood pathogen Paenibacillus larvae.</title>
        <authorList>
            <person name="Okamoto M."/>
            <person name="Kumagai M."/>
            <person name="Kanamori H."/>
            <person name="Takamatsu D."/>
        </authorList>
    </citation>
    <scope>NUCLEOTIDE SEQUENCE [LARGE SCALE GENOMIC DNA]</scope>
    <source>
        <strain evidence="2 3">J34TS1</strain>
    </source>
</reference>
<feature type="transmembrane region" description="Helical" evidence="1">
    <location>
        <begin position="43"/>
        <end position="65"/>
    </location>
</feature>
<comment type="caution">
    <text evidence="2">The sequence shown here is derived from an EMBL/GenBank/DDBJ whole genome shotgun (WGS) entry which is preliminary data.</text>
</comment>
<proteinExistence type="predicted"/>
<accession>A0A920CLN6</accession>
<evidence type="ECO:0000256" key="1">
    <source>
        <dbReference type="SAM" id="Phobius"/>
    </source>
</evidence>
<protein>
    <submittedName>
        <fullName evidence="2">Uncharacterized protein</fullName>
    </submittedName>
</protein>